<sequence>MAIDRPTRNGDAPENTDDPWSSEPLPPLPSDRPGAPGSPSRAESRRAARAAEVQPGSLDETEKTFSPPEDGIVDARGSGLEQAAAQSGLDRFLKINPERMRAIRIVGDAYDIEWLRE</sequence>
<reference evidence="2 3" key="1">
    <citation type="submission" date="2019-08" db="EMBL/GenBank/DDBJ databases">
        <title>Actinomadura sp. nov. CYP1-5 isolated from mountain soil.</title>
        <authorList>
            <person name="Songsumanus A."/>
            <person name="Kuncharoen N."/>
            <person name="Kudo T."/>
            <person name="Yuki M."/>
            <person name="Igarashi Y."/>
            <person name="Tanasupawat S."/>
        </authorList>
    </citation>
    <scope>NUCLEOTIDE SEQUENCE [LARGE SCALE GENOMIC DNA]</scope>
    <source>
        <strain evidence="2 3">CYP1-5</strain>
    </source>
</reference>
<gene>
    <name evidence="2" type="ORF">FXF68_37185</name>
</gene>
<evidence type="ECO:0000256" key="1">
    <source>
        <dbReference type="SAM" id="MobiDB-lite"/>
    </source>
</evidence>
<dbReference type="AlphaFoldDB" id="A0A5D3F793"/>
<feature type="region of interest" description="Disordered" evidence="1">
    <location>
        <begin position="1"/>
        <end position="72"/>
    </location>
</feature>
<evidence type="ECO:0000313" key="2">
    <source>
        <dbReference type="EMBL" id="TYK43774.1"/>
    </source>
</evidence>
<dbReference type="Proteomes" id="UP000323505">
    <property type="component" value="Unassembled WGS sequence"/>
</dbReference>
<evidence type="ECO:0000313" key="3">
    <source>
        <dbReference type="Proteomes" id="UP000323505"/>
    </source>
</evidence>
<dbReference type="EMBL" id="VSRQ01000010">
    <property type="protein sequence ID" value="TYK43774.1"/>
    <property type="molecule type" value="Genomic_DNA"/>
</dbReference>
<proteinExistence type="predicted"/>
<organism evidence="2 3">
    <name type="scientific">Actinomadura decatromicini</name>
    <dbReference type="NCBI Taxonomy" id="2604572"/>
    <lineage>
        <taxon>Bacteria</taxon>
        <taxon>Bacillati</taxon>
        <taxon>Actinomycetota</taxon>
        <taxon>Actinomycetes</taxon>
        <taxon>Streptosporangiales</taxon>
        <taxon>Thermomonosporaceae</taxon>
        <taxon>Actinomadura</taxon>
    </lineage>
</organism>
<name>A0A5D3F793_9ACTN</name>
<dbReference type="RefSeq" id="WP_148767511.1">
    <property type="nucleotide sequence ID" value="NZ_VSRQ01000010.1"/>
</dbReference>
<keyword evidence="3" id="KW-1185">Reference proteome</keyword>
<comment type="caution">
    <text evidence="2">The sequence shown here is derived from an EMBL/GenBank/DDBJ whole genome shotgun (WGS) entry which is preliminary data.</text>
</comment>
<accession>A0A5D3F793</accession>
<protein>
    <submittedName>
        <fullName evidence="2">Uncharacterized protein</fullName>
    </submittedName>
</protein>